<dbReference type="InterPro" id="IPR011006">
    <property type="entry name" value="CheY-like_superfamily"/>
</dbReference>
<evidence type="ECO:0000256" key="1">
    <source>
        <dbReference type="ARBA" id="ARBA00018672"/>
    </source>
</evidence>
<feature type="domain" description="Response regulatory" evidence="10">
    <location>
        <begin position="1"/>
        <end position="117"/>
    </location>
</feature>
<name>A0A4Q7PKK9_9FIRM</name>
<keyword evidence="2 8" id="KW-0597">Phosphoprotein</keyword>
<proteinExistence type="predicted"/>
<evidence type="ECO:0000256" key="8">
    <source>
        <dbReference type="PROSITE-ProRule" id="PRU00169"/>
    </source>
</evidence>
<dbReference type="GO" id="GO:0000156">
    <property type="term" value="F:phosphorelay response regulator activity"/>
    <property type="evidence" value="ECO:0007669"/>
    <property type="project" value="TreeGrafter"/>
</dbReference>
<gene>
    <name evidence="12" type="ORF">EV209_1933</name>
</gene>
<dbReference type="InterPro" id="IPR016032">
    <property type="entry name" value="Sig_transdc_resp-reg_C-effctor"/>
</dbReference>
<dbReference type="PROSITE" id="PS51755">
    <property type="entry name" value="OMPR_PHOB"/>
    <property type="match status" value="1"/>
</dbReference>
<protein>
    <recommendedName>
        <fullName evidence="1">Stage 0 sporulation protein A homolog</fullName>
    </recommendedName>
</protein>
<dbReference type="PANTHER" id="PTHR48111">
    <property type="entry name" value="REGULATOR OF RPOS"/>
    <property type="match status" value="1"/>
</dbReference>
<keyword evidence="13" id="KW-1185">Reference proteome</keyword>
<dbReference type="GO" id="GO:0032993">
    <property type="term" value="C:protein-DNA complex"/>
    <property type="evidence" value="ECO:0007669"/>
    <property type="project" value="TreeGrafter"/>
</dbReference>
<evidence type="ECO:0000256" key="3">
    <source>
        <dbReference type="ARBA" id="ARBA00023012"/>
    </source>
</evidence>
<evidence type="ECO:0000313" key="12">
    <source>
        <dbReference type="EMBL" id="RZT00609.1"/>
    </source>
</evidence>
<dbReference type="Gene3D" id="1.10.10.10">
    <property type="entry name" value="Winged helix-like DNA-binding domain superfamily/Winged helix DNA-binding domain"/>
    <property type="match status" value="1"/>
</dbReference>
<feature type="DNA-binding region" description="OmpR/PhoB-type" evidence="9">
    <location>
        <begin position="130"/>
        <end position="226"/>
    </location>
</feature>
<keyword evidence="6" id="KW-0804">Transcription</keyword>
<dbReference type="RefSeq" id="WP_130435214.1">
    <property type="nucleotide sequence ID" value="NZ_SGXF01000003.1"/>
</dbReference>
<dbReference type="InterPro" id="IPR001867">
    <property type="entry name" value="OmpR/PhoB-type_DNA-bd"/>
</dbReference>
<dbReference type="SMART" id="SM00448">
    <property type="entry name" value="REC"/>
    <property type="match status" value="1"/>
</dbReference>
<dbReference type="InterPro" id="IPR039420">
    <property type="entry name" value="WalR-like"/>
</dbReference>
<dbReference type="GO" id="GO:0000976">
    <property type="term" value="F:transcription cis-regulatory region binding"/>
    <property type="evidence" value="ECO:0007669"/>
    <property type="project" value="TreeGrafter"/>
</dbReference>
<organism evidence="12 13">
    <name type="scientific">Cuneatibacter caecimuris</name>
    <dbReference type="NCBI Taxonomy" id="1796618"/>
    <lineage>
        <taxon>Bacteria</taxon>
        <taxon>Bacillati</taxon>
        <taxon>Bacillota</taxon>
        <taxon>Clostridia</taxon>
        <taxon>Lachnospirales</taxon>
        <taxon>Lachnospiraceae</taxon>
        <taxon>Cuneatibacter</taxon>
    </lineage>
</organism>
<dbReference type="AlphaFoldDB" id="A0A4Q7PKK9"/>
<keyword evidence="5 9" id="KW-0238">DNA-binding</keyword>
<keyword evidence="4" id="KW-0805">Transcription regulation</keyword>
<sequence>MIYLVEDDLSIREMVVYALSHSGLPAKGFGRPAEFWQAMEQEIPDMVLLDIMLPEEDGLQILQKLRLAQETKELPVMMLTAKSAEYDKVIGLDAGADDYMTKPFGVMELVARVKALMRRAGGGKKQEPGSAELRYRELRVSRGQHQALVREKPVTLTLKEFDLLCLLLEHAGMVLTRDQLLNQVWGYSFDGESRTVDVHIRTLRQKLGECGAYIETVRGVGYKIGGDR</sequence>
<dbReference type="SUPFAM" id="SSF46894">
    <property type="entry name" value="C-terminal effector domain of the bipartite response regulators"/>
    <property type="match status" value="1"/>
</dbReference>
<comment type="caution">
    <text evidence="12">The sequence shown here is derived from an EMBL/GenBank/DDBJ whole genome shotgun (WGS) entry which is preliminary data.</text>
</comment>
<evidence type="ECO:0000259" key="10">
    <source>
        <dbReference type="PROSITE" id="PS50110"/>
    </source>
</evidence>
<accession>A0A4Q7PKK9</accession>
<keyword evidence="3" id="KW-0902">Two-component regulatory system</keyword>
<comment type="function">
    <text evidence="7">May play the central regulatory role in sporulation. It may be an element of the effector pathway responsible for the activation of sporulation genes in response to nutritional stress. Spo0A may act in concert with spo0H (a sigma factor) to control the expression of some genes that are critical to the sporulation process.</text>
</comment>
<dbReference type="PANTHER" id="PTHR48111:SF1">
    <property type="entry name" value="TWO-COMPONENT RESPONSE REGULATOR ORR33"/>
    <property type="match status" value="1"/>
</dbReference>
<dbReference type="GO" id="GO:0006355">
    <property type="term" value="P:regulation of DNA-templated transcription"/>
    <property type="evidence" value="ECO:0007669"/>
    <property type="project" value="InterPro"/>
</dbReference>
<dbReference type="Gene3D" id="6.10.250.690">
    <property type="match status" value="1"/>
</dbReference>
<feature type="domain" description="OmpR/PhoB-type" evidence="11">
    <location>
        <begin position="130"/>
        <end position="226"/>
    </location>
</feature>
<evidence type="ECO:0000256" key="7">
    <source>
        <dbReference type="ARBA" id="ARBA00024867"/>
    </source>
</evidence>
<evidence type="ECO:0000256" key="2">
    <source>
        <dbReference type="ARBA" id="ARBA00022553"/>
    </source>
</evidence>
<dbReference type="PROSITE" id="PS50110">
    <property type="entry name" value="RESPONSE_REGULATORY"/>
    <property type="match status" value="1"/>
</dbReference>
<evidence type="ECO:0000313" key="13">
    <source>
        <dbReference type="Proteomes" id="UP000292927"/>
    </source>
</evidence>
<dbReference type="SMART" id="SM00862">
    <property type="entry name" value="Trans_reg_C"/>
    <property type="match status" value="1"/>
</dbReference>
<evidence type="ECO:0000256" key="4">
    <source>
        <dbReference type="ARBA" id="ARBA00023015"/>
    </source>
</evidence>
<evidence type="ECO:0000256" key="5">
    <source>
        <dbReference type="ARBA" id="ARBA00023125"/>
    </source>
</evidence>
<dbReference type="OrthoDB" id="9802426at2"/>
<dbReference type="Proteomes" id="UP000292927">
    <property type="component" value="Unassembled WGS sequence"/>
</dbReference>
<evidence type="ECO:0000256" key="9">
    <source>
        <dbReference type="PROSITE-ProRule" id="PRU01091"/>
    </source>
</evidence>
<dbReference type="Gene3D" id="3.40.50.2300">
    <property type="match status" value="1"/>
</dbReference>
<dbReference type="InterPro" id="IPR001789">
    <property type="entry name" value="Sig_transdc_resp-reg_receiver"/>
</dbReference>
<dbReference type="GO" id="GO:0005829">
    <property type="term" value="C:cytosol"/>
    <property type="evidence" value="ECO:0007669"/>
    <property type="project" value="TreeGrafter"/>
</dbReference>
<dbReference type="EMBL" id="SGXF01000003">
    <property type="protein sequence ID" value="RZT00609.1"/>
    <property type="molecule type" value="Genomic_DNA"/>
</dbReference>
<dbReference type="Pfam" id="PF00072">
    <property type="entry name" value="Response_reg"/>
    <property type="match status" value="1"/>
</dbReference>
<dbReference type="Pfam" id="PF00486">
    <property type="entry name" value="Trans_reg_C"/>
    <property type="match status" value="1"/>
</dbReference>
<dbReference type="SUPFAM" id="SSF52172">
    <property type="entry name" value="CheY-like"/>
    <property type="match status" value="1"/>
</dbReference>
<dbReference type="CDD" id="cd00383">
    <property type="entry name" value="trans_reg_C"/>
    <property type="match status" value="1"/>
</dbReference>
<reference evidence="12 13" key="1">
    <citation type="submission" date="2019-02" db="EMBL/GenBank/DDBJ databases">
        <title>Genomic Encyclopedia of Type Strains, Phase IV (KMG-IV): sequencing the most valuable type-strain genomes for metagenomic binning, comparative biology and taxonomic classification.</title>
        <authorList>
            <person name="Goeker M."/>
        </authorList>
    </citation>
    <scope>NUCLEOTIDE SEQUENCE [LARGE SCALE GENOMIC DNA]</scope>
    <source>
        <strain evidence="12 13">DSM 29486</strain>
    </source>
</reference>
<dbReference type="FunFam" id="1.10.10.10:FF:000018">
    <property type="entry name" value="DNA-binding response regulator ResD"/>
    <property type="match status" value="1"/>
</dbReference>
<feature type="modified residue" description="4-aspartylphosphate" evidence="8">
    <location>
        <position position="50"/>
    </location>
</feature>
<dbReference type="InterPro" id="IPR036388">
    <property type="entry name" value="WH-like_DNA-bd_sf"/>
</dbReference>
<evidence type="ECO:0000256" key="6">
    <source>
        <dbReference type="ARBA" id="ARBA00023163"/>
    </source>
</evidence>
<evidence type="ECO:0000259" key="11">
    <source>
        <dbReference type="PROSITE" id="PS51755"/>
    </source>
</evidence>